<comment type="caution">
    <text evidence="1">The sequence shown here is derived from an EMBL/GenBank/DDBJ whole genome shotgun (WGS) entry which is preliminary data.</text>
</comment>
<gene>
    <name evidence="1" type="ORF">KJ970_01390</name>
</gene>
<accession>A0A948RS22</accession>
<sequence>MFELITIGVIGLALVAYFTIRRTPQVASERQSRSFSGSILGAPEEMSSERCSRCHFGESTGNAREVWCRKKKSTVFWNASCEQFEGDAPAVCCATGGRESA</sequence>
<dbReference type="AlphaFoldDB" id="A0A948RS22"/>
<evidence type="ECO:0000313" key="2">
    <source>
        <dbReference type="Proteomes" id="UP000777784"/>
    </source>
</evidence>
<dbReference type="EMBL" id="JAHJDP010000011">
    <property type="protein sequence ID" value="MBU2689556.1"/>
    <property type="molecule type" value="Genomic_DNA"/>
</dbReference>
<organism evidence="1 2">
    <name type="scientific">Eiseniibacteriota bacterium</name>
    <dbReference type="NCBI Taxonomy" id="2212470"/>
    <lineage>
        <taxon>Bacteria</taxon>
        <taxon>Candidatus Eiseniibacteriota</taxon>
    </lineage>
</organism>
<reference evidence="1" key="1">
    <citation type="submission" date="2021-05" db="EMBL/GenBank/DDBJ databases">
        <title>Energy efficiency and biological interactions define the core microbiome of deep oligotrophic groundwater.</title>
        <authorList>
            <person name="Mehrshad M."/>
            <person name="Lopez-Fernandez M."/>
            <person name="Bell E."/>
            <person name="Bernier-Latmani R."/>
            <person name="Bertilsson S."/>
            <person name="Dopson M."/>
        </authorList>
    </citation>
    <scope>NUCLEOTIDE SEQUENCE</scope>
    <source>
        <strain evidence="1">Modern_marine.mb.64</strain>
    </source>
</reference>
<dbReference type="Proteomes" id="UP000777784">
    <property type="component" value="Unassembled WGS sequence"/>
</dbReference>
<proteinExistence type="predicted"/>
<name>A0A948RS22_UNCEI</name>
<evidence type="ECO:0000313" key="1">
    <source>
        <dbReference type="EMBL" id="MBU2689556.1"/>
    </source>
</evidence>
<protein>
    <submittedName>
        <fullName evidence="1">Uncharacterized protein</fullName>
    </submittedName>
</protein>